<keyword evidence="2" id="KW-1185">Reference proteome</keyword>
<evidence type="ECO:0000313" key="2">
    <source>
        <dbReference type="Proteomes" id="UP000886501"/>
    </source>
</evidence>
<protein>
    <submittedName>
        <fullName evidence="1">Uncharacterized protein</fullName>
    </submittedName>
</protein>
<reference evidence="1" key="2">
    <citation type="journal article" date="2020" name="Nat. Commun.">
        <title>Large-scale genome sequencing of mycorrhizal fungi provides insights into the early evolution of symbiotic traits.</title>
        <authorList>
            <person name="Miyauchi S."/>
            <person name="Kiss E."/>
            <person name="Kuo A."/>
            <person name="Drula E."/>
            <person name="Kohler A."/>
            <person name="Sanchez-Garcia M."/>
            <person name="Morin E."/>
            <person name="Andreopoulos B."/>
            <person name="Barry K.W."/>
            <person name="Bonito G."/>
            <person name="Buee M."/>
            <person name="Carver A."/>
            <person name="Chen C."/>
            <person name="Cichocki N."/>
            <person name="Clum A."/>
            <person name="Culley D."/>
            <person name="Crous P.W."/>
            <person name="Fauchery L."/>
            <person name="Girlanda M."/>
            <person name="Hayes R.D."/>
            <person name="Keri Z."/>
            <person name="LaButti K."/>
            <person name="Lipzen A."/>
            <person name="Lombard V."/>
            <person name="Magnuson J."/>
            <person name="Maillard F."/>
            <person name="Murat C."/>
            <person name="Nolan M."/>
            <person name="Ohm R.A."/>
            <person name="Pangilinan J."/>
            <person name="Pereira M.F."/>
            <person name="Perotto S."/>
            <person name="Peter M."/>
            <person name="Pfister S."/>
            <person name="Riley R."/>
            <person name="Sitrit Y."/>
            <person name="Stielow J.B."/>
            <person name="Szollosi G."/>
            <person name="Zifcakova L."/>
            <person name="Stursova M."/>
            <person name="Spatafora J.W."/>
            <person name="Tedersoo L."/>
            <person name="Vaario L.M."/>
            <person name="Yamada A."/>
            <person name="Yan M."/>
            <person name="Wang P."/>
            <person name="Xu J."/>
            <person name="Bruns T."/>
            <person name="Baldrian P."/>
            <person name="Vilgalys R."/>
            <person name="Dunand C."/>
            <person name="Henrissat B."/>
            <person name="Grigoriev I.V."/>
            <person name="Hibbett D."/>
            <person name="Nagy L.G."/>
            <person name="Martin F.M."/>
        </authorList>
    </citation>
    <scope>NUCLEOTIDE SEQUENCE</scope>
    <source>
        <strain evidence="1">P2</strain>
    </source>
</reference>
<dbReference type="EMBL" id="MU118272">
    <property type="protein sequence ID" value="KAF9643166.1"/>
    <property type="molecule type" value="Genomic_DNA"/>
</dbReference>
<organism evidence="1 2">
    <name type="scientific">Thelephora ganbajun</name>
    <name type="common">Ganba fungus</name>
    <dbReference type="NCBI Taxonomy" id="370292"/>
    <lineage>
        <taxon>Eukaryota</taxon>
        <taxon>Fungi</taxon>
        <taxon>Dikarya</taxon>
        <taxon>Basidiomycota</taxon>
        <taxon>Agaricomycotina</taxon>
        <taxon>Agaricomycetes</taxon>
        <taxon>Thelephorales</taxon>
        <taxon>Thelephoraceae</taxon>
        <taxon>Thelephora</taxon>
    </lineage>
</organism>
<proteinExistence type="predicted"/>
<evidence type="ECO:0000313" key="1">
    <source>
        <dbReference type="EMBL" id="KAF9643166.1"/>
    </source>
</evidence>
<dbReference type="Proteomes" id="UP000886501">
    <property type="component" value="Unassembled WGS sequence"/>
</dbReference>
<sequence>MTPPGPLRQLHDLDRTSPQFHEQLSNYLRGDEYQNVVPSLQGEGLAWLVEYLDSVLGDISDPPSLGFKEFLHELGKHSVRFWEHPQRFKVTNQMCKDASKWSATEGQAGFPRGSRGVETLSTSKHRPPSGRHHRPPPIHFGSDIRREPDGIHRKPSKCKQGGSRAYPFRCVPCTTRLLPRQLSDVVQGLNYLHSCNVIHGGLKGVRGCIRSRLTTKLKSI</sequence>
<comment type="caution">
    <text evidence="1">The sequence shown here is derived from an EMBL/GenBank/DDBJ whole genome shotgun (WGS) entry which is preliminary data.</text>
</comment>
<name>A0ACB6Z0K6_THEGA</name>
<reference evidence="1" key="1">
    <citation type="submission" date="2019-10" db="EMBL/GenBank/DDBJ databases">
        <authorList>
            <consortium name="DOE Joint Genome Institute"/>
            <person name="Kuo A."/>
            <person name="Miyauchi S."/>
            <person name="Kiss E."/>
            <person name="Drula E."/>
            <person name="Kohler A."/>
            <person name="Sanchez-Garcia M."/>
            <person name="Andreopoulos B."/>
            <person name="Barry K.W."/>
            <person name="Bonito G."/>
            <person name="Buee M."/>
            <person name="Carver A."/>
            <person name="Chen C."/>
            <person name="Cichocki N."/>
            <person name="Clum A."/>
            <person name="Culley D."/>
            <person name="Crous P.W."/>
            <person name="Fauchery L."/>
            <person name="Girlanda M."/>
            <person name="Hayes R."/>
            <person name="Keri Z."/>
            <person name="Labutti K."/>
            <person name="Lipzen A."/>
            <person name="Lombard V."/>
            <person name="Magnuson J."/>
            <person name="Maillard F."/>
            <person name="Morin E."/>
            <person name="Murat C."/>
            <person name="Nolan M."/>
            <person name="Ohm R."/>
            <person name="Pangilinan J."/>
            <person name="Pereira M."/>
            <person name="Perotto S."/>
            <person name="Peter M."/>
            <person name="Riley R."/>
            <person name="Sitrit Y."/>
            <person name="Stielow B."/>
            <person name="Szollosi G."/>
            <person name="Zifcakova L."/>
            <person name="Stursova M."/>
            <person name="Spatafora J.W."/>
            <person name="Tedersoo L."/>
            <person name="Vaario L.-M."/>
            <person name="Yamada A."/>
            <person name="Yan M."/>
            <person name="Wang P."/>
            <person name="Xu J."/>
            <person name="Bruns T."/>
            <person name="Baldrian P."/>
            <person name="Vilgalys R."/>
            <person name="Henrissat B."/>
            <person name="Grigoriev I.V."/>
            <person name="Hibbett D."/>
            <person name="Nagy L.G."/>
            <person name="Martin F.M."/>
        </authorList>
    </citation>
    <scope>NUCLEOTIDE SEQUENCE</scope>
    <source>
        <strain evidence="1">P2</strain>
    </source>
</reference>
<gene>
    <name evidence="1" type="ORF">BDM02DRAFT_1708197</name>
</gene>
<accession>A0ACB6Z0K6</accession>